<dbReference type="Proteomes" id="UP000194236">
    <property type="component" value="Unassembled WGS sequence"/>
</dbReference>
<protein>
    <submittedName>
        <fullName evidence="2">Uncharacterized protein</fullName>
    </submittedName>
</protein>
<dbReference type="AlphaFoldDB" id="A0A1Y3B2S6"/>
<accession>A0A1Y3B2S6</accession>
<name>A0A1Y3B2S6_EURMA</name>
<feature type="compositionally biased region" description="Basic and acidic residues" evidence="1">
    <location>
        <begin position="1"/>
        <end position="12"/>
    </location>
</feature>
<feature type="non-terminal residue" evidence="2">
    <location>
        <position position="116"/>
    </location>
</feature>
<dbReference type="EMBL" id="MUJZ01046783">
    <property type="protein sequence ID" value="OTF74497.1"/>
    <property type="molecule type" value="Genomic_DNA"/>
</dbReference>
<reference evidence="2 3" key="1">
    <citation type="submission" date="2017-03" db="EMBL/GenBank/DDBJ databases">
        <title>Genome Survey of Euroglyphus maynei.</title>
        <authorList>
            <person name="Arlian L.G."/>
            <person name="Morgan M.S."/>
            <person name="Rider S.D."/>
        </authorList>
    </citation>
    <scope>NUCLEOTIDE SEQUENCE [LARGE SCALE GENOMIC DNA]</scope>
    <source>
        <strain evidence="2">Arlian Lab</strain>
        <tissue evidence="2">Whole body</tissue>
    </source>
</reference>
<evidence type="ECO:0000313" key="2">
    <source>
        <dbReference type="EMBL" id="OTF74497.1"/>
    </source>
</evidence>
<sequence length="116" mass="13183">MDEYTDRLEKYLDNLPPSSSNQNDEVTDVINRTANLSISNDNQSTLKPSQLPSFDGKFSSWKSYKMIIEDVLINKGTDNESLRKSTLLKTLKDDSYVYVNNLIAQGISLAEIWAKM</sequence>
<evidence type="ECO:0000256" key="1">
    <source>
        <dbReference type="SAM" id="MobiDB-lite"/>
    </source>
</evidence>
<comment type="caution">
    <text evidence="2">The sequence shown here is derived from an EMBL/GenBank/DDBJ whole genome shotgun (WGS) entry which is preliminary data.</text>
</comment>
<organism evidence="2 3">
    <name type="scientific">Euroglyphus maynei</name>
    <name type="common">Mayne's house dust mite</name>
    <dbReference type="NCBI Taxonomy" id="6958"/>
    <lineage>
        <taxon>Eukaryota</taxon>
        <taxon>Metazoa</taxon>
        <taxon>Ecdysozoa</taxon>
        <taxon>Arthropoda</taxon>
        <taxon>Chelicerata</taxon>
        <taxon>Arachnida</taxon>
        <taxon>Acari</taxon>
        <taxon>Acariformes</taxon>
        <taxon>Sarcoptiformes</taxon>
        <taxon>Astigmata</taxon>
        <taxon>Psoroptidia</taxon>
        <taxon>Analgoidea</taxon>
        <taxon>Pyroglyphidae</taxon>
        <taxon>Pyroglyphinae</taxon>
        <taxon>Euroglyphus</taxon>
    </lineage>
</organism>
<feature type="region of interest" description="Disordered" evidence="1">
    <location>
        <begin position="1"/>
        <end position="24"/>
    </location>
</feature>
<evidence type="ECO:0000313" key="3">
    <source>
        <dbReference type="Proteomes" id="UP000194236"/>
    </source>
</evidence>
<gene>
    <name evidence="2" type="ORF">BLA29_012865</name>
</gene>
<keyword evidence="3" id="KW-1185">Reference proteome</keyword>
<proteinExistence type="predicted"/>